<sequence length="310" mass="33571">MRTMKPTTTQPALHAPPGRYFKERLIQSVLFACAFLAVVVTAVTIWLFINGSGIFFAKVSLWEFLGGTRWAPTDVSTPSYGALPLIAGTLIITGIALLVALPIGLLSAIYLSEFASERVRKIAKPILEILAGIPTVVYGYFALLFVTPLLRTVLPDIQFWNALSAGIVLGIAIIPLVSSLSEDIIYAVPRSLREGAYALGATKFETIRHVVLPASLSGIAAAFILAMSRAIGETMIVAIAAGRVPTWPPDLLKPLETLTVHIVNVATGDAEAGAFIWATIFAIGALLFAITLLLNIFSYWIVRRFREQYE</sequence>
<reference evidence="8" key="1">
    <citation type="journal article" date="2005" name="Environ. Microbiol.">
        <title>Genetic and functional properties of uncultivated thermophilic crenarchaeotes from a subsurface gold mine as revealed by analysis of genome fragments.</title>
        <authorList>
            <person name="Nunoura T."/>
            <person name="Hirayama H."/>
            <person name="Takami H."/>
            <person name="Oida H."/>
            <person name="Nishi S."/>
            <person name="Shimamura S."/>
            <person name="Suzuki Y."/>
            <person name="Inagaki F."/>
            <person name="Takai K."/>
            <person name="Nealson K.H."/>
            <person name="Horikoshi K."/>
        </authorList>
    </citation>
    <scope>NUCLEOTIDE SEQUENCE</scope>
</reference>
<dbReference type="GO" id="GO:0005315">
    <property type="term" value="F:phosphate transmembrane transporter activity"/>
    <property type="evidence" value="ECO:0007669"/>
    <property type="project" value="InterPro"/>
</dbReference>
<keyword evidence="2 5" id="KW-0812">Transmembrane</keyword>
<keyword evidence="6" id="KW-1003">Cell membrane</keyword>
<evidence type="ECO:0000313" key="8">
    <source>
        <dbReference type="EMBL" id="BAL59100.1"/>
    </source>
</evidence>
<evidence type="ECO:0000256" key="5">
    <source>
        <dbReference type="RuleBase" id="RU363032"/>
    </source>
</evidence>
<evidence type="ECO:0000256" key="4">
    <source>
        <dbReference type="ARBA" id="ARBA00023136"/>
    </source>
</evidence>
<feature type="transmembrane region" description="Helical" evidence="5">
    <location>
        <begin position="129"/>
        <end position="150"/>
    </location>
</feature>
<comment type="subcellular location">
    <subcellularLocation>
        <location evidence="5">Cell membrane</location>
        <topology evidence="5">Multi-pass membrane protein</topology>
    </subcellularLocation>
    <subcellularLocation>
        <location evidence="1">Membrane</location>
        <topology evidence="1">Multi-pass membrane protein</topology>
    </subcellularLocation>
</comment>
<dbReference type="NCBIfam" id="TIGR02138">
    <property type="entry name" value="phosphate_pstC"/>
    <property type="match status" value="1"/>
</dbReference>
<dbReference type="PANTHER" id="PTHR42727">
    <property type="entry name" value="PHOSPHATE TRANSPORT SYSTEM PERMEASE PROTEIN"/>
    <property type="match status" value="1"/>
</dbReference>
<dbReference type="GO" id="GO:0006817">
    <property type="term" value="P:phosphate ion transport"/>
    <property type="evidence" value="ECO:0007669"/>
    <property type="project" value="UniProtKB-KW"/>
</dbReference>
<dbReference type="SUPFAM" id="SSF161098">
    <property type="entry name" value="MetI-like"/>
    <property type="match status" value="1"/>
</dbReference>
<dbReference type="Pfam" id="PF00528">
    <property type="entry name" value="BPD_transp_1"/>
    <property type="match status" value="1"/>
</dbReference>
<keyword evidence="6" id="KW-0592">Phosphate transport</keyword>
<dbReference type="PROSITE" id="PS50928">
    <property type="entry name" value="ABC_TM1"/>
    <property type="match status" value="1"/>
</dbReference>
<proteinExistence type="inferred from homology"/>
<dbReference type="InterPro" id="IPR035906">
    <property type="entry name" value="MetI-like_sf"/>
</dbReference>
<dbReference type="PANTHER" id="PTHR42727:SF1">
    <property type="entry name" value="PHOSPHATE TRANSPORT SYSTEM PERMEASE"/>
    <property type="match status" value="1"/>
</dbReference>
<comment type="similarity">
    <text evidence="6">Belongs to the binding-protein-dependent transport system permease family. CysTW subfamily.</text>
</comment>
<feature type="transmembrane region" description="Helical" evidence="5">
    <location>
        <begin position="209"/>
        <end position="227"/>
    </location>
</feature>
<feature type="domain" description="ABC transmembrane type-1" evidence="7">
    <location>
        <begin position="86"/>
        <end position="298"/>
    </location>
</feature>
<feature type="transmembrane region" description="Helical" evidence="5">
    <location>
        <begin position="85"/>
        <end position="109"/>
    </location>
</feature>
<organism evidence="8">
    <name type="scientific">Acetithermum autotrophicum</name>
    <dbReference type="NCBI Taxonomy" id="1446466"/>
    <lineage>
        <taxon>Bacteria</taxon>
        <taxon>Candidatus Bipolaricaulota</taxon>
        <taxon>Candidatus Acetithermum</taxon>
    </lineage>
</organism>
<dbReference type="Gene3D" id="1.10.3720.10">
    <property type="entry name" value="MetI-like"/>
    <property type="match status" value="1"/>
</dbReference>
<dbReference type="InterPro" id="IPR011864">
    <property type="entry name" value="Phosphate_PstC"/>
</dbReference>
<comment type="function">
    <text evidence="6">Part of the binding-protein-dependent transport system for phosphate; probably responsible for the translocation of the substrate across the membrane.</text>
</comment>
<dbReference type="EMBL" id="AP011802">
    <property type="protein sequence ID" value="BAL59100.1"/>
    <property type="molecule type" value="Genomic_DNA"/>
</dbReference>
<gene>
    <name evidence="8" type="ORF">HGMM_OP3C255</name>
</gene>
<reference evidence="8" key="2">
    <citation type="journal article" date="2012" name="PLoS ONE">
        <title>A Deeply Branching Thermophilic Bacterium with an Ancient Acetyl-CoA Pathway Dominates a Subsurface Ecosystem.</title>
        <authorList>
            <person name="Takami H."/>
            <person name="Noguchi H."/>
            <person name="Takaki Y."/>
            <person name="Uchiyama I."/>
            <person name="Toyoda A."/>
            <person name="Nishi S."/>
            <person name="Chee G.-J."/>
            <person name="Arai W."/>
            <person name="Nunoura T."/>
            <person name="Itoh T."/>
            <person name="Hattori M."/>
            <person name="Takai K."/>
        </authorList>
    </citation>
    <scope>NUCLEOTIDE SEQUENCE</scope>
</reference>
<keyword evidence="3 5" id="KW-1133">Transmembrane helix</keyword>
<keyword evidence="4 5" id="KW-0472">Membrane</keyword>
<dbReference type="GO" id="GO:0005886">
    <property type="term" value="C:plasma membrane"/>
    <property type="evidence" value="ECO:0007669"/>
    <property type="project" value="UniProtKB-SubCell"/>
</dbReference>
<dbReference type="CDD" id="cd06261">
    <property type="entry name" value="TM_PBP2"/>
    <property type="match status" value="1"/>
</dbReference>
<feature type="transmembrane region" description="Helical" evidence="5">
    <location>
        <begin position="274"/>
        <end position="302"/>
    </location>
</feature>
<feature type="transmembrane region" description="Helical" evidence="5">
    <location>
        <begin position="29"/>
        <end position="49"/>
    </location>
</feature>
<dbReference type="AlphaFoldDB" id="H5SSG4"/>
<dbReference type="InterPro" id="IPR000515">
    <property type="entry name" value="MetI-like"/>
</dbReference>
<accession>H5SSG4</accession>
<evidence type="ECO:0000256" key="2">
    <source>
        <dbReference type="ARBA" id="ARBA00022692"/>
    </source>
</evidence>
<feature type="transmembrane region" description="Helical" evidence="5">
    <location>
        <begin position="162"/>
        <end position="188"/>
    </location>
</feature>
<evidence type="ECO:0000256" key="6">
    <source>
        <dbReference type="RuleBase" id="RU363054"/>
    </source>
</evidence>
<evidence type="ECO:0000256" key="3">
    <source>
        <dbReference type="ARBA" id="ARBA00022989"/>
    </source>
</evidence>
<keyword evidence="5" id="KW-0813">Transport</keyword>
<evidence type="ECO:0000256" key="1">
    <source>
        <dbReference type="ARBA" id="ARBA00004141"/>
    </source>
</evidence>
<evidence type="ECO:0000259" key="7">
    <source>
        <dbReference type="PROSITE" id="PS50928"/>
    </source>
</evidence>
<name>H5SSG4_ACEAU</name>
<protein>
    <recommendedName>
        <fullName evidence="6">Phosphate transport system permease protein</fullName>
    </recommendedName>
</protein>